<dbReference type="InterPro" id="IPR013785">
    <property type="entry name" value="Aldolase_TIM"/>
</dbReference>
<dbReference type="Pfam" id="PF02581">
    <property type="entry name" value="TMP-TENI"/>
    <property type="match status" value="1"/>
</dbReference>
<name>A0ABQ1JMF3_9PROT</name>
<comment type="caution">
    <text evidence="2">The sequence shown here is derived from an EMBL/GenBank/DDBJ whole genome shotgun (WGS) entry which is preliminary data.</text>
</comment>
<evidence type="ECO:0000259" key="1">
    <source>
        <dbReference type="Pfam" id="PF02581"/>
    </source>
</evidence>
<evidence type="ECO:0000313" key="2">
    <source>
        <dbReference type="EMBL" id="GGB72003.1"/>
    </source>
</evidence>
<dbReference type="InterPro" id="IPR036206">
    <property type="entry name" value="ThiamineP_synth_sf"/>
</dbReference>
<dbReference type="EMBL" id="BMKF01000002">
    <property type="protein sequence ID" value="GGB72003.1"/>
    <property type="molecule type" value="Genomic_DNA"/>
</dbReference>
<feature type="domain" description="Thiamine phosphate synthase/TenI" evidence="1">
    <location>
        <begin position="2"/>
        <end position="61"/>
    </location>
</feature>
<evidence type="ECO:0000313" key="3">
    <source>
        <dbReference type="Proteomes" id="UP000628854"/>
    </source>
</evidence>
<organism evidence="2 3">
    <name type="scientific">Henriciella pelagia</name>
    <dbReference type="NCBI Taxonomy" id="1977912"/>
    <lineage>
        <taxon>Bacteria</taxon>
        <taxon>Pseudomonadati</taxon>
        <taxon>Pseudomonadota</taxon>
        <taxon>Alphaproteobacteria</taxon>
        <taxon>Hyphomonadales</taxon>
        <taxon>Hyphomonadaceae</taxon>
        <taxon>Henriciella</taxon>
    </lineage>
</organism>
<dbReference type="SUPFAM" id="SSF51391">
    <property type="entry name" value="Thiamin phosphate synthase"/>
    <property type="match status" value="1"/>
</dbReference>
<protein>
    <recommendedName>
        <fullName evidence="1">Thiamine phosphate synthase/TenI domain-containing protein</fullName>
    </recommendedName>
</protein>
<proteinExistence type="predicted"/>
<gene>
    <name evidence="2" type="ORF">GCM10011503_20840</name>
</gene>
<keyword evidence="3" id="KW-1185">Reference proteome</keyword>
<dbReference type="InterPro" id="IPR022998">
    <property type="entry name" value="ThiamineP_synth_TenI"/>
</dbReference>
<dbReference type="Gene3D" id="3.20.20.70">
    <property type="entry name" value="Aldolase class I"/>
    <property type="match status" value="1"/>
</dbReference>
<reference evidence="3" key="1">
    <citation type="journal article" date="2019" name="Int. J. Syst. Evol. Microbiol.">
        <title>The Global Catalogue of Microorganisms (GCM) 10K type strain sequencing project: providing services to taxonomists for standard genome sequencing and annotation.</title>
        <authorList>
            <consortium name="The Broad Institute Genomics Platform"/>
            <consortium name="The Broad Institute Genome Sequencing Center for Infectious Disease"/>
            <person name="Wu L."/>
            <person name="Ma J."/>
        </authorList>
    </citation>
    <scope>NUCLEOTIDE SEQUENCE [LARGE SCALE GENOMIC DNA]</scope>
    <source>
        <strain evidence="3">CGMCC 1.15928</strain>
    </source>
</reference>
<dbReference type="Proteomes" id="UP000628854">
    <property type="component" value="Unassembled WGS sequence"/>
</dbReference>
<sequence>MDAAIVSTVFASASASAGRPLGLARFARISARAGLPVYGLGGIDHSNAERVSRFGGFASVSGFQELVPEAQD</sequence>
<accession>A0ABQ1JMF3</accession>